<protein>
    <recommendedName>
        <fullName evidence="3">Zn(2)-C6 fungal-type domain-containing protein</fullName>
    </recommendedName>
</protein>
<name>A0A6A6A7T8_9PLEO</name>
<dbReference type="GO" id="GO:0001228">
    <property type="term" value="F:DNA-binding transcription activator activity, RNA polymerase II-specific"/>
    <property type="evidence" value="ECO:0007669"/>
    <property type="project" value="TreeGrafter"/>
</dbReference>
<dbReference type="Pfam" id="PF00172">
    <property type="entry name" value="Zn_clus"/>
    <property type="match status" value="1"/>
</dbReference>
<dbReference type="OrthoDB" id="416217at2759"/>
<dbReference type="InterPro" id="IPR001138">
    <property type="entry name" value="Zn2Cys6_DnaBD"/>
</dbReference>
<dbReference type="RefSeq" id="XP_033521664.1">
    <property type="nucleotide sequence ID" value="XM_033666835.1"/>
</dbReference>
<gene>
    <name evidence="4" type="ORF">P153DRAFT_358884</name>
</gene>
<feature type="compositionally biased region" description="Basic residues" evidence="2">
    <location>
        <begin position="43"/>
        <end position="52"/>
    </location>
</feature>
<evidence type="ECO:0000313" key="5">
    <source>
        <dbReference type="Proteomes" id="UP000799771"/>
    </source>
</evidence>
<dbReference type="Gene3D" id="4.10.240.10">
    <property type="entry name" value="Zn(2)-C6 fungal-type DNA-binding domain"/>
    <property type="match status" value="1"/>
</dbReference>
<dbReference type="InterPro" id="IPR036864">
    <property type="entry name" value="Zn2-C6_fun-type_DNA-bd_sf"/>
</dbReference>
<feature type="compositionally biased region" description="Low complexity" evidence="2">
    <location>
        <begin position="8"/>
        <end position="29"/>
    </location>
</feature>
<dbReference type="PROSITE" id="PS00463">
    <property type="entry name" value="ZN2_CY6_FUNGAL_1"/>
    <property type="match status" value="1"/>
</dbReference>
<reference evidence="4" key="1">
    <citation type="journal article" date="2020" name="Stud. Mycol.">
        <title>101 Dothideomycetes genomes: a test case for predicting lifestyles and emergence of pathogens.</title>
        <authorList>
            <person name="Haridas S."/>
            <person name="Albert R."/>
            <person name="Binder M."/>
            <person name="Bloem J."/>
            <person name="Labutti K."/>
            <person name="Salamov A."/>
            <person name="Andreopoulos B."/>
            <person name="Baker S."/>
            <person name="Barry K."/>
            <person name="Bills G."/>
            <person name="Bluhm B."/>
            <person name="Cannon C."/>
            <person name="Castanera R."/>
            <person name="Culley D."/>
            <person name="Daum C."/>
            <person name="Ezra D."/>
            <person name="Gonzalez J."/>
            <person name="Henrissat B."/>
            <person name="Kuo A."/>
            <person name="Liang C."/>
            <person name="Lipzen A."/>
            <person name="Lutzoni F."/>
            <person name="Magnuson J."/>
            <person name="Mondo S."/>
            <person name="Nolan M."/>
            <person name="Ohm R."/>
            <person name="Pangilinan J."/>
            <person name="Park H.-J."/>
            <person name="Ramirez L."/>
            <person name="Alfaro M."/>
            <person name="Sun H."/>
            <person name="Tritt A."/>
            <person name="Yoshinaga Y."/>
            <person name="Zwiers L.-H."/>
            <person name="Turgeon B."/>
            <person name="Goodwin S."/>
            <person name="Spatafora J."/>
            <person name="Crous P."/>
            <person name="Grigoriev I."/>
        </authorList>
    </citation>
    <scope>NUCLEOTIDE SEQUENCE</scope>
    <source>
        <strain evidence="4">CBS 119687</strain>
    </source>
</reference>
<sequence length="422" mass="46985">MSWLAFQDPSMQDSLSSTSSSGDSPTLSDCRLGGTSRQPQKPIPRKGHTKSRRGCFNCKRRRIKCNEKHPDCHHCVKAGLQCAYPVNIIQSMQRSPVSPRPHEVVCWRSTPGTFSMSDMRLFHHFLITAYPHLPVGGDRIWVDLIPTFAHNYEYVIHSILALAASHLDAVSNAGVAEQAIQHRILAVKSLKKALSVPPRTRCERDARMAAAIALAFQSSHLQDGLAEYLTMVRGCNLIAGDEGFASPDSVFHTFSEDTHLETIKHRIATNPQLNHINHADLDLATLSLHSVKHLAMSDTERTYHDLLAQTISSAYANPAEAYTTFVATHNTPSKWTHDEFQTFIDPDNSVALILLAHFIAIQATLTPILYLERVGFRGIEAPTAVLGWIEGIYGSVPMHLRGCVEWPRRVARYPCLRFLGQG</sequence>
<dbReference type="PROSITE" id="PS50048">
    <property type="entry name" value="ZN2_CY6_FUNGAL_2"/>
    <property type="match status" value="1"/>
</dbReference>
<dbReference type="SUPFAM" id="SSF57701">
    <property type="entry name" value="Zn2/Cys6 DNA-binding domain"/>
    <property type="match status" value="1"/>
</dbReference>
<keyword evidence="5" id="KW-1185">Reference proteome</keyword>
<dbReference type="CDD" id="cd00067">
    <property type="entry name" value="GAL4"/>
    <property type="match status" value="1"/>
</dbReference>
<organism evidence="4 5">
    <name type="scientific">Dothidotthia symphoricarpi CBS 119687</name>
    <dbReference type="NCBI Taxonomy" id="1392245"/>
    <lineage>
        <taxon>Eukaryota</taxon>
        <taxon>Fungi</taxon>
        <taxon>Dikarya</taxon>
        <taxon>Ascomycota</taxon>
        <taxon>Pezizomycotina</taxon>
        <taxon>Dothideomycetes</taxon>
        <taxon>Pleosporomycetidae</taxon>
        <taxon>Pleosporales</taxon>
        <taxon>Dothidotthiaceae</taxon>
        <taxon>Dothidotthia</taxon>
    </lineage>
</organism>
<dbReference type="GO" id="GO:0008270">
    <property type="term" value="F:zinc ion binding"/>
    <property type="evidence" value="ECO:0007669"/>
    <property type="project" value="InterPro"/>
</dbReference>
<feature type="domain" description="Zn(2)-C6 fungal-type" evidence="3">
    <location>
        <begin position="54"/>
        <end position="84"/>
    </location>
</feature>
<dbReference type="InterPro" id="IPR021858">
    <property type="entry name" value="Fun_TF"/>
</dbReference>
<evidence type="ECO:0000259" key="3">
    <source>
        <dbReference type="PROSITE" id="PS50048"/>
    </source>
</evidence>
<evidence type="ECO:0000256" key="1">
    <source>
        <dbReference type="ARBA" id="ARBA00023242"/>
    </source>
</evidence>
<dbReference type="PANTHER" id="PTHR47784">
    <property type="entry name" value="STEROL UPTAKE CONTROL PROTEIN 2"/>
    <property type="match status" value="1"/>
</dbReference>
<dbReference type="Proteomes" id="UP000799771">
    <property type="component" value="Unassembled WGS sequence"/>
</dbReference>
<dbReference type="AlphaFoldDB" id="A0A6A6A7T8"/>
<dbReference type="SMART" id="SM00066">
    <property type="entry name" value="GAL4"/>
    <property type="match status" value="1"/>
</dbReference>
<evidence type="ECO:0000256" key="2">
    <source>
        <dbReference type="SAM" id="MobiDB-lite"/>
    </source>
</evidence>
<dbReference type="Pfam" id="PF11951">
    <property type="entry name" value="Fungal_trans_2"/>
    <property type="match status" value="1"/>
</dbReference>
<feature type="region of interest" description="Disordered" evidence="2">
    <location>
        <begin position="1"/>
        <end position="52"/>
    </location>
</feature>
<dbReference type="InterPro" id="IPR053157">
    <property type="entry name" value="Sterol_Uptake_Regulator"/>
</dbReference>
<dbReference type="GeneID" id="54407267"/>
<proteinExistence type="predicted"/>
<dbReference type="PANTHER" id="PTHR47784:SF7">
    <property type="entry name" value="ZN(II)2CYS6 TRANSCRIPTION FACTOR (EUROFUNG)"/>
    <property type="match status" value="1"/>
</dbReference>
<accession>A0A6A6A7T8</accession>
<keyword evidence="1" id="KW-0539">Nucleus</keyword>
<dbReference type="EMBL" id="ML977511">
    <property type="protein sequence ID" value="KAF2127275.1"/>
    <property type="molecule type" value="Genomic_DNA"/>
</dbReference>
<evidence type="ECO:0000313" key="4">
    <source>
        <dbReference type="EMBL" id="KAF2127275.1"/>
    </source>
</evidence>